<dbReference type="EMBL" id="LXMA01000010">
    <property type="protein sequence ID" value="OAT73703.1"/>
    <property type="molecule type" value="Genomic_DNA"/>
</dbReference>
<evidence type="ECO:0000259" key="2">
    <source>
        <dbReference type="PROSITE" id="PS50110"/>
    </source>
</evidence>
<evidence type="ECO:0000256" key="1">
    <source>
        <dbReference type="PROSITE-ProRule" id="PRU00169"/>
    </source>
</evidence>
<comment type="caution">
    <text evidence="3">The sequence shown here is derived from an EMBL/GenBank/DDBJ whole genome shotgun (WGS) entry which is preliminary data.</text>
</comment>
<dbReference type="AlphaFoldDB" id="A0A1B7KUJ3"/>
<dbReference type="Pfam" id="PF00072">
    <property type="entry name" value="Response_reg"/>
    <property type="match status" value="1"/>
</dbReference>
<dbReference type="OrthoDB" id="9790669at2"/>
<gene>
    <name evidence="3" type="ORF">A7K69_18435</name>
</gene>
<accession>A0A1B7KUJ3</accession>
<dbReference type="SMART" id="SM00448">
    <property type="entry name" value="REC"/>
    <property type="match status" value="1"/>
</dbReference>
<dbReference type="InterPro" id="IPR011006">
    <property type="entry name" value="CheY-like_superfamily"/>
</dbReference>
<dbReference type="InterPro" id="IPR052048">
    <property type="entry name" value="ST_Response_Regulator"/>
</dbReference>
<dbReference type="PROSITE" id="PS50110">
    <property type="entry name" value="RESPONSE_REGULATORY"/>
    <property type="match status" value="1"/>
</dbReference>
<dbReference type="PANTHER" id="PTHR43228:SF1">
    <property type="entry name" value="TWO-COMPONENT RESPONSE REGULATOR ARR22"/>
    <property type="match status" value="1"/>
</dbReference>
<dbReference type="GO" id="GO:0000160">
    <property type="term" value="P:phosphorelay signal transduction system"/>
    <property type="evidence" value="ECO:0007669"/>
    <property type="project" value="InterPro"/>
</dbReference>
<keyword evidence="1" id="KW-0597">Phosphoprotein</keyword>
<dbReference type="InterPro" id="IPR001789">
    <property type="entry name" value="Sig_transdc_resp-reg_receiver"/>
</dbReference>
<feature type="domain" description="Response regulatory" evidence="2">
    <location>
        <begin position="4"/>
        <end position="119"/>
    </location>
</feature>
<evidence type="ECO:0000313" key="4">
    <source>
        <dbReference type="Proteomes" id="UP000078290"/>
    </source>
</evidence>
<organism evidence="3 4">
    <name type="scientific">Parageobacillus thermoglucosidasius</name>
    <name type="common">Geobacillus thermoglucosidasius</name>
    <dbReference type="NCBI Taxonomy" id="1426"/>
    <lineage>
        <taxon>Bacteria</taxon>
        <taxon>Bacillati</taxon>
        <taxon>Bacillota</taxon>
        <taxon>Bacilli</taxon>
        <taxon>Bacillales</taxon>
        <taxon>Anoxybacillaceae</taxon>
        <taxon>Parageobacillus</taxon>
    </lineage>
</organism>
<name>A0A1B7KUJ3_PARTM</name>
<dbReference type="SUPFAM" id="SSF52172">
    <property type="entry name" value="CheY-like"/>
    <property type="match status" value="1"/>
</dbReference>
<dbReference type="Gene3D" id="3.40.50.2300">
    <property type="match status" value="1"/>
</dbReference>
<dbReference type="Proteomes" id="UP000078290">
    <property type="component" value="Unassembled WGS sequence"/>
</dbReference>
<sequence length="119" mass="13395">MFKTILIADDSRFMRILLKNLLTDNGYQVVAEASDGSSAVSLYKEKTPDIVILDLTMSIMNGLDALKNILKLDPKAKVIIYSAMGQKRLIIDAIEIGAKDFIIKPYFNELIPALNKLYW</sequence>
<feature type="modified residue" description="4-aspartylphosphate" evidence="1">
    <location>
        <position position="54"/>
    </location>
</feature>
<reference evidence="4" key="1">
    <citation type="submission" date="2016-05" db="EMBL/GenBank/DDBJ databases">
        <authorList>
            <person name="Wang W."/>
            <person name="Zhu L."/>
        </authorList>
    </citation>
    <scope>NUCLEOTIDE SEQUENCE [LARGE SCALE GENOMIC DNA]</scope>
    <source>
        <strain evidence="4">W-2</strain>
    </source>
</reference>
<dbReference type="RefSeq" id="WP_064550755.1">
    <property type="nucleotide sequence ID" value="NZ_LXMA01000010.1"/>
</dbReference>
<dbReference type="PANTHER" id="PTHR43228">
    <property type="entry name" value="TWO-COMPONENT RESPONSE REGULATOR"/>
    <property type="match status" value="1"/>
</dbReference>
<proteinExistence type="predicted"/>
<protein>
    <submittedName>
        <fullName evidence="3">Two-component system response regulator</fullName>
    </submittedName>
</protein>
<evidence type="ECO:0000313" key="3">
    <source>
        <dbReference type="EMBL" id="OAT73703.1"/>
    </source>
</evidence>